<evidence type="ECO:0000313" key="2">
    <source>
        <dbReference type="EMBL" id="GGH99682.1"/>
    </source>
</evidence>
<name>A0ABQ2AW38_9MICC</name>
<comment type="caution">
    <text evidence="2">The sequence shown here is derived from an EMBL/GenBank/DDBJ whole genome shotgun (WGS) entry which is preliminary data.</text>
</comment>
<dbReference type="Proteomes" id="UP000643279">
    <property type="component" value="Unassembled WGS sequence"/>
</dbReference>
<accession>A0ABQ2AW38</accession>
<gene>
    <name evidence="2" type="ORF">GCM10007170_35080</name>
</gene>
<protein>
    <submittedName>
        <fullName evidence="2">Uncharacterized protein</fullName>
    </submittedName>
</protein>
<sequence>MLQRQQSTVPVEALRATLTHRLKHTTTEGPASTAADTSMIRPKPHPRPEREGEATAYFLPPRRASDAKPLTPGSQLRRVYRLPAAGTVLAICVHWALRRG</sequence>
<feature type="region of interest" description="Disordered" evidence="1">
    <location>
        <begin position="23"/>
        <end position="52"/>
    </location>
</feature>
<proteinExistence type="predicted"/>
<keyword evidence="3" id="KW-1185">Reference proteome</keyword>
<evidence type="ECO:0000256" key="1">
    <source>
        <dbReference type="SAM" id="MobiDB-lite"/>
    </source>
</evidence>
<organism evidence="2 3">
    <name type="scientific">Arthrobacter liuii</name>
    <dbReference type="NCBI Taxonomy" id="1476996"/>
    <lineage>
        <taxon>Bacteria</taxon>
        <taxon>Bacillati</taxon>
        <taxon>Actinomycetota</taxon>
        <taxon>Actinomycetes</taxon>
        <taxon>Micrococcales</taxon>
        <taxon>Micrococcaceae</taxon>
        <taxon>Arthrobacter</taxon>
    </lineage>
</organism>
<evidence type="ECO:0000313" key="3">
    <source>
        <dbReference type="Proteomes" id="UP000643279"/>
    </source>
</evidence>
<reference evidence="3" key="1">
    <citation type="journal article" date="2019" name="Int. J. Syst. Evol. Microbiol.">
        <title>The Global Catalogue of Microorganisms (GCM) 10K type strain sequencing project: providing services to taxonomists for standard genome sequencing and annotation.</title>
        <authorList>
            <consortium name="The Broad Institute Genomics Platform"/>
            <consortium name="The Broad Institute Genome Sequencing Center for Infectious Disease"/>
            <person name="Wu L."/>
            <person name="Ma J."/>
        </authorList>
    </citation>
    <scope>NUCLEOTIDE SEQUENCE [LARGE SCALE GENOMIC DNA]</scope>
    <source>
        <strain evidence="3">CGMCC 1.12778</strain>
    </source>
</reference>
<dbReference type="EMBL" id="BMFW01000022">
    <property type="protein sequence ID" value="GGH99682.1"/>
    <property type="molecule type" value="Genomic_DNA"/>
</dbReference>
<feature type="compositionally biased region" description="Polar residues" evidence="1">
    <location>
        <begin position="27"/>
        <end position="36"/>
    </location>
</feature>